<evidence type="ECO:0000313" key="2">
    <source>
        <dbReference type="Proteomes" id="UP001212499"/>
    </source>
</evidence>
<gene>
    <name evidence="1" type="ORF">PN457_14185</name>
</gene>
<comment type="caution">
    <text evidence="1">The sequence shown here is derived from an EMBL/GenBank/DDBJ whole genome shotgun (WGS) entry which is preliminary data.</text>
</comment>
<dbReference type="Proteomes" id="UP001212499">
    <property type="component" value="Unassembled WGS sequence"/>
</dbReference>
<accession>A0ABT5AWI3</accession>
<sequence length="63" mass="7342">MELSDEEKEIIRRYRLLSDAEKKSVRASETAFKSWIESAIPWVLTKIIEIGISEILHRLISLV</sequence>
<organism evidence="1 2">
    <name type="scientific">Anabaenopsis arnoldii</name>
    <dbReference type="NCBI Taxonomy" id="2152938"/>
    <lineage>
        <taxon>Bacteria</taxon>
        <taxon>Bacillati</taxon>
        <taxon>Cyanobacteriota</taxon>
        <taxon>Cyanophyceae</taxon>
        <taxon>Nostocales</taxon>
        <taxon>Nodulariaceae</taxon>
        <taxon>Anabaenopsis</taxon>
    </lineage>
</organism>
<keyword evidence="2" id="KW-1185">Reference proteome</keyword>
<evidence type="ECO:0000313" key="1">
    <source>
        <dbReference type="EMBL" id="MDB9540786.1"/>
    </source>
</evidence>
<protein>
    <submittedName>
        <fullName evidence="1">Uncharacterized protein</fullName>
    </submittedName>
</protein>
<name>A0ABT5AWI3_9CYAN</name>
<dbReference type="RefSeq" id="WP_271734040.1">
    <property type="nucleotide sequence ID" value="NZ_JANQDP010000166.1"/>
</dbReference>
<dbReference type="EMBL" id="JAQMUH010000159">
    <property type="protein sequence ID" value="MDB9540786.1"/>
    <property type="molecule type" value="Genomic_DNA"/>
</dbReference>
<proteinExistence type="predicted"/>
<reference evidence="1 2" key="1">
    <citation type="submission" date="2023-01" db="EMBL/GenBank/DDBJ databases">
        <title>Genomes from the Australian National Cyanobacteria Reference Collection.</title>
        <authorList>
            <person name="Willis A."/>
            <person name="Lee E.M.F."/>
        </authorList>
    </citation>
    <scope>NUCLEOTIDE SEQUENCE [LARGE SCALE GENOMIC DNA]</scope>
    <source>
        <strain evidence="1 2">CS-1033</strain>
    </source>
</reference>